<reference evidence="1 2" key="1">
    <citation type="journal article" date="2014" name="Nat. Commun.">
        <title>Molecular traces of alternative social organization in a termite genome.</title>
        <authorList>
            <person name="Terrapon N."/>
            <person name="Li C."/>
            <person name="Robertson H.M."/>
            <person name="Ji L."/>
            <person name="Meng X."/>
            <person name="Booth W."/>
            <person name="Chen Z."/>
            <person name="Childers C.P."/>
            <person name="Glastad K.M."/>
            <person name="Gokhale K."/>
            <person name="Gowin J."/>
            <person name="Gronenberg W."/>
            <person name="Hermansen R.A."/>
            <person name="Hu H."/>
            <person name="Hunt B.G."/>
            <person name="Huylmans A.K."/>
            <person name="Khalil S.M."/>
            <person name="Mitchell R.D."/>
            <person name="Munoz-Torres M.C."/>
            <person name="Mustard J.A."/>
            <person name="Pan H."/>
            <person name="Reese J.T."/>
            <person name="Scharf M.E."/>
            <person name="Sun F."/>
            <person name="Vogel H."/>
            <person name="Xiao J."/>
            <person name="Yang W."/>
            <person name="Yang Z."/>
            <person name="Yang Z."/>
            <person name="Zhou J."/>
            <person name="Zhu J."/>
            <person name="Brent C.S."/>
            <person name="Elsik C.G."/>
            <person name="Goodisman M.A."/>
            <person name="Liberles D.A."/>
            <person name="Roe R.M."/>
            <person name="Vargo E.L."/>
            <person name="Vilcinskas A."/>
            <person name="Wang J."/>
            <person name="Bornberg-Bauer E."/>
            <person name="Korb J."/>
            <person name="Zhang G."/>
            <person name="Liebig J."/>
        </authorList>
    </citation>
    <scope>NUCLEOTIDE SEQUENCE [LARGE SCALE GENOMIC DNA]</scope>
    <source>
        <tissue evidence="1">Whole organism</tissue>
    </source>
</reference>
<evidence type="ECO:0000313" key="1">
    <source>
        <dbReference type="EMBL" id="KDR12307.1"/>
    </source>
</evidence>
<name>A0A067R0P2_ZOONE</name>
<gene>
    <name evidence="1" type="ORF">L798_13558</name>
</gene>
<protein>
    <submittedName>
        <fullName evidence="1">Uncharacterized protein</fullName>
    </submittedName>
</protein>
<keyword evidence="2" id="KW-1185">Reference proteome</keyword>
<dbReference type="EMBL" id="KK853026">
    <property type="protein sequence ID" value="KDR12307.1"/>
    <property type="molecule type" value="Genomic_DNA"/>
</dbReference>
<organism evidence="1 2">
    <name type="scientific">Zootermopsis nevadensis</name>
    <name type="common">Dampwood termite</name>
    <dbReference type="NCBI Taxonomy" id="136037"/>
    <lineage>
        <taxon>Eukaryota</taxon>
        <taxon>Metazoa</taxon>
        <taxon>Ecdysozoa</taxon>
        <taxon>Arthropoda</taxon>
        <taxon>Hexapoda</taxon>
        <taxon>Insecta</taxon>
        <taxon>Pterygota</taxon>
        <taxon>Neoptera</taxon>
        <taxon>Polyneoptera</taxon>
        <taxon>Dictyoptera</taxon>
        <taxon>Blattodea</taxon>
        <taxon>Blattoidea</taxon>
        <taxon>Termitoidae</taxon>
        <taxon>Termopsidae</taxon>
        <taxon>Zootermopsis</taxon>
    </lineage>
</organism>
<proteinExistence type="predicted"/>
<dbReference type="AlphaFoldDB" id="A0A067R0P2"/>
<evidence type="ECO:0000313" key="2">
    <source>
        <dbReference type="Proteomes" id="UP000027135"/>
    </source>
</evidence>
<accession>A0A067R0P2</accession>
<dbReference type="Proteomes" id="UP000027135">
    <property type="component" value="Unassembled WGS sequence"/>
</dbReference>
<dbReference type="InParanoid" id="A0A067R0P2"/>
<sequence length="58" mass="6487">MIEVGKCEVLKFLLAGFKLYASDKNNSSVAPATFEKHTCLFTHFIQILPMARGQLLSQ</sequence>